<feature type="transmembrane region" description="Helical" evidence="1">
    <location>
        <begin position="23"/>
        <end position="49"/>
    </location>
</feature>
<accession>A0A839H6Z0</accession>
<organism evidence="2 3">
    <name type="scientific">Limosilactobacillus albertensis</name>
    <dbReference type="NCBI Taxonomy" id="2759752"/>
    <lineage>
        <taxon>Bacteria</taxon>
        <taxon>Bacillati</taxon>
        <taxon>Bacillota</taxon>
        <taxon>Bacilli</taxon>
        <taxon>Lactobacillales</taxon>
        <taxon>Lactobacillaceae</taxon>
        <taxon>Limosilactobacillus</taxon>
    </lineage>
</organism>
<reference evidence="2 3" key="1">
    <citation type="submission" date="2020-07" db="EMBL/GenBank/DDBJ databases">
        <title>Description of Limosilactobacillus balticus sp. nov., Limosilactobacillus agrestis sp. nov., Limosilactobacillus albertensis sp. nov., Limosilactobacillus rudii sp. nov., Limosilactobacillus fastidiosus sp. nov., five novel Limosilactobacillus species isolated from the vertebrate gastrointestinal tract, and proposal of 6 subspecies of Limosilactobacillus reuteri adapted to the gastrointestinal tract of specific vertebrate hosts.</title>
        <authorList>
            <person name="Li F."/>
            <person name="Cheng C."/>
            <person name="Zheng J."/>
            <person name="Quevedo R.M."/>
            <person name="Li J."/>
            <person name="Roos S."/>
            <person name="Gaenzle M.G."/>
            <person name="Walter J."/>
        </authorList>
    </citation>
    <scope>NUCLEOTIDE SEQUENCE [LARGE SCALE GENOMIC DNA]</scope>
    <source>
        <strain evidence="2 3">Lr3000</strain>
    </source>
</reference>
<evidence type="ECO:0000256" key="1">
    <source>
        <dbReference type="SAM" id="Phobius"/>
    </source>
</evidence>
<keyword evidence="1" id="KW-0472">Membrane</keyword>
<gene>
    <name evidence="2" type="ORF">H5S41_02700</name>
</gene>
<keyword evidence="1" id="KW-1133">Transmembrane helix</keyword>
<evidence type="ECO:0000313" key="2">
    <source>
        <dbReference type="EMBL" id="MBB1122876.1"/>
    </source>
</evidence>
<keyword evidence="1" id="KW-0812">Transmembrane</keyword>
<dbReference type="AlphaFoldDB" id="A0A839H6Z0"/>
<protein>
    <submittedName>
        <fullName evidence="2">Uncharacterized protein</fullName>
    </submittedName>
</protein>
<dbReference type="EMBL" id="JACIVD010000052">
    <property type="protein sequence ID" value="MBB1122876.1"/>
    <property type="molecule type" value="Genomic_DNA"/>
</dbReference>
<dbReference type="RefSeq" id="WP_182602241.1">
    <property type="nucleotide sequence ID" value="NZ_JACIVD010000052.1"/>
</dbReference>
<proteinExistence type="predicted"/>
<evidence type="ECO:0000313" key="3">
    <source>
        <dbReference type="Proteomes" id="UP000547628"/>
    </source>
</evidence>
<comment type="caution">
    <text evidence="2">The sequence shown here is derived from an EMBL/GenBank/DDBJ whole genome shotgun (WGS) entry which is preliminary data.</text>
</comment>
<sequence length="58" mass="7002">MWIQMGLDLNNQFYQEINRQNTFYFWIIGIVLTVSIAITAFFGVLQWRLSDKQIEKMK</sequence>
<name>A0A839H6Z0_9LACO</name>
<dbReference type="Proteomes" id="UP000547628">
    <property type="component" value="Unassembled WGS sequence"/>
</dbReference>